<evidence type="ECO:0000313" key="8">
    <source>
        <dbReference type="Proteomes" id="UP001296104"/>
    </source>
</evidence>
<gene>
    <name evidence="7" type="ORF">LECACI_7A007789</name>
</gene>
<evidence type="ECO:0000256" key="6">
    <source>
        <dbReference type="SAM" id="Phobius"/>
    </source>
</evidence>
<proteinExistence type="predicted"/>
<organism evidence="7 8">
    <name type="scientific">Lecanosticta acicola</name>
    <dbReference type="NCBI Taxonomy" id="111012"/>
    <lineage>
        <taxon>Eukaryota</taxon>
        <taxon>Fungi</taxon>
        <taxon>Dikarya</taxon>
        <taxon>Ascomycota</taxon>
        <taxon>Pezizomycotina</taxon>
        <taxon>Dothideomycetes</taxon>
        <taxon>Dothideomycetidae</taxon>
        <taxon>Mycosphaerellales</taxon>
        <taxon>Mycosphaerellaceae</taxon>
        <taxon>Lecanosticta</taxon>
    </lineage>
</organism>
<feature type="transmembrane region" description="Helical" evidence="6">
    <location>
        <begin position="7"/>
        <end position="27"/>
    </location>
</feature>
<dbReference type="InterPro" id="IPR024512">
    <property type="entry name" value="Ser_palmitoyltrfase_ssu-like"/>
</dbReference>
<evidence type="ECO:0000313" key="7">
    <source>
        <dbReference type="EMBL" id="CAK4032631.1"/>
    </source>
</evidence>
<comment type="subcellular location">
    <subcellularLocation>
        <location evidence="1">Endoplasmic reticulum membrane</location>
        <topology evidence="1">Multi-pass membrane protein</topology>
    </subcellularLocation>
</comment>
<evidence type="ECO:0000256" key="2">
    <source>
        <dbReference type="ARBA" id="ARBA00022692"/>
    </source>
</evidence>
<reference evidence="7" key="1">
    <citation type="submission" date="2023-11" db="EMBL/GenBank/DDBJ databases">
        <authorList>
            <person name="Alioto T."/>
            <person name="Alioto T."/>
            <person name="Gomez Garrido J."/>
        </authorList>
    </citation>
    <scope>NUCLEOTIDE SEQUENCE</scope>
</reference>
<keyword evidence="8" id="KW-1185">Reference proteome</keyword>
<keyword evidence="2 6" id="KW-0812">Transmembrane</keyword>
<comment type="caution">
    <text evidence="7">The sequence shown here is derived from an EMBL/GenBank/DDBJ whole genome shotgun (WGS) entry which is preliminary data.</text>
</comment>
<accession>A0AAI9EC57</accession>
<keyword evidence="4 6" id="KW-1133">Transmembrane helix</keyword>
<protein>
    <submittedName>
        <fullName evidence="7">Uncharacterized protein</fullName>
    </submittedName>
</protein>
<evidence type="ECO:0000256" key="5">
    <source>
        <dbReference type="ARBA" id="ARBA00023136"/>
    </source>
</evidence>
<keyword evidence="3" id="KW-0256">Endoplasmic reticulum</keyword>
<dbReference type="EMBL" id="CAVMBE010000067">
    <property type="protein sequence ID" value="CAK4032631.1"/>
    <property type="molecule type" value="Genomic_DNA"/>
</dbReference>
<dbReference type="AlphaFoldDB" id="A0AAI9EC57"/>
<sequence>MAFLVDTTTAGISVAVLVLAASSYLLLRPTALVKWLQKKNYQYEVTFALYMLTPTEKFIFNSVLFLTVSLLLTATILYLPDHLMTMSRRAYYYCAGDNSAAAGLSRQAVTTATGWAQNAYAAVGGMNKSVVPSGNGTRRTV</sequence>
<feature type="transmembrane region" description="Helical" evidence="6">
    <location>
        <begin position="58"/>
        <end position="79"/>
    </location>
</feature>
<dbReference type="Pfam" id="PF11779">
    <property type="entry name" value="SPT_ssu-like"/>
    <property type="match status" value="1"/>
</dbReference>
<dbReference type="Proteomes" id="UP001296104">
    <property type="component" value="Unassembled WGS sequence"/>
</dbReference>
<evidence type="ECO:0000256" key="4">
    <source>
        <dbReference type="ARBA" id="ARBA00022989"/>
    </source>
</evidence>
<keyword evidence="5 6" id="KW-0472">Membrane</keyword>
<evidence type="ECO:0000256" key="3">
    <source>
        <dbReference type="ARBA" id="ARBA00022824"/>
    </source>
</evidence>
<evidence type="ECO:0000256" key="1">
    <source>
        <dbReference type="ARBA" id="ARBA00004477"/>
    </source>
</evidence>
<name>A0AAI9EC57_9PEZI</name>
<dbReference type="GO" id="GO:0005789">
    <property type="term" value="C:endoplasmic reticulum membrane"/>
    <property type="evidence" value="ECO:0007669"/>
    <property type="project" value="UniProtKB-SubCell"/>
</dbReference>